<comment type="caution">
    <text evidence="3">The sequence shown here is derived from an EMBL/GenBank/DDBJ whole genome shotgun (WGS) entry which is preliminary data.</text>
</comment>
<evidence type="ECO:0000313" key="4">
    <source>
        <dbReference type="Proteomes" id="UP000545876"/>
    </source>
</evidence>
<evidence type="ECO:0000313" key="3">
    <source>
        <dbReference type="EMBL" id="NLD25429.1"/>
    </source>
</evidence>
<evidence type="ECO:0000256" key="2">
    <source>
        <dbReference type="ARBA" id="ARBA00022679"/>
    </source>
</evidence>
<gene>
    <name evidence="3" type="ORF">GX656_02205</name>
</gene>
<reference evidence="3 4" key="1">
    <citation type="journal article" date="2020" name="Biotechnol. Biofuels">
        <title>New insights from the biogas microbiome by comprehensive genome-resolved metagenomics of nearly 1600 species originating from multiple anaerobic digesters.</title>
        <authorList>
            <person name="Campanaro S."/>
            <person name="Treu L."/>
            <person name="Rodriguez-R L.M."/>
            <person name="Kovalovszki A."/>
            <person name="Ziels R.M."/>
            <person name="Maus I."/>
            <person name="Zhu X."/>
            <person name="Kougias P.G."/>
            <person name="Basile A."/>
            <person name="Luo G."/>
            <person name="Schluter A."/>
            <person name="Konstantinidis K.T."/>
            <person name="Angelidaki I."/>
        </authorList>
    </citation>
    <scope>NUCLEOTIDE SEQUENCE [LARGE SCALE GENOMIC DNA]</scope>
    <source>
        <strain evidence="3">AS06rmzACSIP_65</strain>
    </source>
</reference>
<dbReference type="InterPro" id="IPR029063">
    <property type="entry name" value="SAM-dependent_MTases_sf"/>
</dbReference>
<dbReference type="GO" id="GO:0008168">
    <property type="term" value="F:methyltransferase activity"/>
    <property type="evidence" value="ECO:0007669"/>
    <property type="project" value="UniProtKB-KW"/>
</dbReference>
<dbReference type="PANTHER" id="PTHR43542">
    <property type="entry name" value="METHYLTRANSFERASE"/>
    <property type="match status" value="1"/>
</dbReference>
<dbReference type="GO" id="GO:0003676">
    <property type="term" value="F:nucleic acid binding"/>
    <property type="evidence" value="ECO:0007669"/>
    <property type="project" value="InterPro"/>
</dbReference>
<dbReference type="Proteomes" id="UP000545876">
    <property type="component" value="Unassembled WGS sequence"/>
</dbReference>
<dbReference type="PANTHER" id="PTHR43542:SF1">
    <property type="entry name" value="METHYLTRANSFERASE"/>
    <property type="match status" value="1"/>
</dbReference>
<accession>A0A847D0B4</accession>
<name>A0A847D0B4_9BACT</name>
<dbReference type="InterPro" id="IPR002052">
    <property type="entry name" value="DNA_methylase_N6_adenine_CS"/>
</dbReference>
<dbReference type="AlphaFoldDB" id="A0A847D0B4"/>
<dbReference type="EMBL" id="JAAZBX010000007">
    <property type="protein sequence ID" value="NLD25429.1"/>
    <property type="molecule type" value="Genomic_DNA"/>
</dbReference>
<dbReference type="Pfam" id="PF03602">
    <property type="entry name" value="Cons_hypoth95"/>
    <property type="match status" value="1"/>
</dbReference>
<dbReference type="GO" id="GO:0031167">
    <property type="term" value="P:rRNA methylation"/>
    <property type="evidence" value="ECO:0007669"/>
    <property type="project" value="InterPro"/>
</dbReference>
<sequence length="247" mass="28613">MSLKHDSFKKVRKEKNKWRLDTPEDFEEMEDTFLKERMQSKEPTITTTVRITAGKAKNFNLEVPKATRPMTDRMKIRIFDILREDLVNKSILDLYAGAGSFGFEAISRGAKHSTFVDASKNANIILKKNAAHTGFLIETEIIKEKVEEYLFRVLNQEEVPSFDIIFMDPPYKLFNTKKTYKMENVINMATKLLPGIQDNNCKGWKGALILKHPKRYDLNKIKIENLTLVESINLGINEISFFIVNFK</sequence>
<dbReference type="CDD" id="cd02440">
    <property type="entry name" value="AdoMet_MTases"/>
    <property type="match status" value="1"/>
</dbReference>
<dbReference type="SUPFAM" id="SSF53335">
    <property type="entry name" value="S-adenosyl-L-methionine-dependent methyltransferases"/>
    <property type="match status" value="1"/>
</dbReference>
<proteinExistence type="predicted"/>
<dbReference type="PROSITE" id="PS00092">
    <property type="entry name" value="N6_MTASE"/>
    <property type="match status" value="1"/>
</dbReference>
<dbReference type="Gene3D" id="3.40.50.150">
    <property type="entry name" value="Vaccinia Virus protein VP39"/>
    <property type="match status" value="1"/>
</dbReference>
<evidence type="ECO:0000256" key="1">
    <source>
        <dbReference type="ARBA" id="ARBA00022603"/>
    </source>
</evidence>
<keyword evidence="1 3" id="KW-0489">Methyltransferase</keyword>
<organism evidence="3 4">
    <name type="scientific">Candidatus Dojkabacteria bacterium</name>
    <dbReference type="NCBI Taxonomy" id="2099670"/>
    <lineage>
        <taxon>Bacteria</taxon>
        <taxon>Candidatus Dojkabacteria</taxon>
    </lineage>
</organism>
<keyword evidence="2 3" id="KW-0808">Transferase</keyword>
<protein>
    <submittedName>
        <fullName evidence="3">Methyltransferase</fullName>
    </submittedName>
</protein>
<dbReference type="InterPro" id="IPR004398">
    <property type="entry name" value="RNA_MeTrfase_RsmD"/>
</dbReference>